<evidence type="ECO:0000256" key="1">
    <source>
        <dbReference type="ARBA" id="ARBA00004123"/>
    </source>
</evidence>
<dbReference type="InterPro" id="IPR051219">
    <property type="entry name" value="Heterochromatin_chromo-domain"/>
</dbReference>
<dbReference type="PANTHER" id="PTHR22812">
    <property type="entry name" value="CHROMOBOX PROTEIN"/>
    <property type="match status" value="1"/>
</dbReference>
<dbReference type="Gene3D" id="2.40.50.40">
    <property type="match status" value="2"/>
</dbReference>
<dbReference type="PROSITE" id="PS00598">
    <property type="entry name" value="CHROMO_1"/>
    <property type="match status" value="1"/>
</dbReference>
<dbReference type="InterPro" id="IPR000953">
    <property type="entry name" value="Chromo/chromo_shadow_dom"/>
</dbReference>
<evidence type="ECO:0000313" key="6">
    <source>
        <dbReference type="Proteomes" id="UP000242146"/>
    </source>
</evidence>
<dbReference type="CDD" id="cd00024">
    <property type="entry name" value="CD_CSD"/>
    <property type="match status" value="1"/>
</dbReference>
<gene>
    <name evidence="5" type="ORF">DM01DRAFT_1333207</name>
</gene>
<dbReference type="InterPro" id="IPR023779">
    <property type="entry name" value="Chromodomain_CS"/>
</dbReference>
<accession>A0A1X2GT02</accession>
<feature type="domain" description="Chromo" evidence="4">
    <location>
        <begin position="199"/>
        <end position="260"/>
    </location>
</feature>
<name>A0A1X2GT02_9FUNG</name>
<evidence type="ECO:0000313" key="5">
    <source>
        <dbReference type="EMBL" id="ORX59751.1"/>
    </source>
</evidence>
<dbReference type="Pfam" id="PF01393">
    <property type="entry name" value="Chromo_shadow"/>
    <property type="match status" value="1"/>
</dbReference>
<proteinExistence type="predicted"/>
<keyword evidence="2" id="KW-0539">Nucleus</keyword>
<dbReference type="InterPro" id="IPR016197">
    <property type="entry name" value="Chromo-like_dom_sf"/>
</dbReference>
<dbReference type="PROSITE" id="PS50013">
    <property type="entry name" value="CHROMO_2"/>
    <property type="match status" value="1"/>
</dbReference>
<dbReference type="OrthoDB" id="433924at2759"/>
<evidence type="ECO:0000256" key="2">
    <source>
        <dbReference type="ARBA" id="ARBA00023242"/>
    </source>
</evidence>
<dbReference type="Pfam" id="PF00385">
    <property type="entry name" value="Chromo"/>
    <property type="match status" value="1"/>
</dbReference>
<dbReference type="GO" id="GO:0000792">
    <property type="term" value="C:heterochromatin"/>
    <property type="evidence" value="ECO:0007669"/>
    <property type="project" value="UniProtKB-ARBA"/>
</dbReference>
<keyword evidence="6" id="KW-1185">Reference proteome</keyword>
<dbReference type="SMART" id="SM00298">
    <property type="entry name" value="CHROMO"/>
    <property type="match status" value="1"/>
</dbReference>
<evidence type="ECO:0000256" key="3">
    <source>
        <dbReference type="SAM" id="MobiDB-lite"/>
    </source>
</evidence>
<dbReference type="Proteomes" id="UP000242146">
    <property type="component" value="Unassembled WGS sequence"/>
</dbReference>
<comment type="subcellular location">
    <subcellularLocation>
        <location evidence="1">Nucleus</location>
    </subcellularLocation>
</comment>
<dbReference type="AlphaFoldDB" id="A0A1X2GT02"/>
<sequence>MTSTSPWNEGIIDIWFTELDQQTLTPTPKQGEFDALWKDIIGCDPPNNVDLSGLQEKATMAQHSPLVRDNDSDQLNTSPTDSLPHRSDSSSPYSTLPIPSSADPPSPPFQLARMDASHVLTPATINPSMCRRAPGLSLDGFKRVLKRRHCRPPPNPLLSKQRSFFTVPTTRLAVRQNYNESVKTPEPSTPPPVLSEEHYEVEFIRGHRMKKRCCTHYLVKWKGYSEDDNTWEESEHMLEDTPLSVLNYWDDMPKNVKRPQGLPLREKITPPPSDESGTEDTCSTLSRSATTSPVPEDLLMMSSSDDDDDNSSANSSLHGRGIHWNVGSSYGPQDKIIRLARRCRINESDLDMTFRLDGYRLAYTSFDPSIDVAAADDYDIQTVLRLKRNPNVLLAYLTWNNGLKTAHLIEELHQHNPAKLFSFYESNISYL</sequence>
<feature type="region of interest" description="Disordered" evidence="3">
    <location>
        <begin position="62"/>
        <end position="111"/>
    </location>
</feature>
<dbReference type="InterPro" id="IPR023780">
    <property type="entry name" value="Chromo_domain"/>
</dbReference>
<dbReference type="SUPFAM" id="SSF54160">
    <property type="entry name" value="Chromo domain-like"/>
    <property type="match status" value="2"/>
</dbReference>
<dbReference type="STRING" id="101127.A0A1X2GT02"/>
<protein>
    <recommendedName>
        <fullName evidence="4">Chromo domain-containing protein</fullName>
    </recommendedName>
</protein>
<dbReference type="GO" id="GO:0005634">
    <property type="term" value="C:nucleus"/>
    <property type="evidence" value="ECO:0007669"/>
    <property type="project" value="UniProtKB-SubCell"/>
</dbReference>
<evidence type="ECO:0000259" key="4">
    <source>
        <dbReference type="PROSITE" id="PS50013"/>
    </source>
</evidence>
<dbReference type="EMBL" id="MCGT01000005">
    <property type="protein sequence ID" value="ORX59751.1"/>
    <property type="molecule type" value="Genomic_DNA"/>
</dbReference>
<feature type="compositionally biased region" description="Polar residues" evidence="3">
    <location>
        <begin position="279"/>
        <end position="293"/>
    </location>
</feature>
<organism evidence="5 6">
    <name type="scientific">Hesseltinella vesiculosa</name>
    <dbReference type="NCBI Taxonomy" id="101127"/>
    <lineage>
        <taxon>Eukaryota</taxon>
        <taxon>Fungi</taxon>
        <taxon>Fungi incertae sedis</taxon>
        <taxon>Mucoromycota</taxon>
        <taxon>Mucoromycotina</taxon>
        <taxon>Mucoromycetes</taxon>
        <taxon>Mucorales</taxon>
        <taxon>Cunninghamellaceae</taxon>
        <taxon>Hesseltinella</taxon>
    </lineage>
</organism>
<dbReference type="InterPro" id="IPR008251">
    <property type="entry name" value="Chromo_shadow_dom"/>
</dbReference>
<comment type="caution">
    <text evidence="5">The sequence shown here is derived from an EMBL/GenBank/DDBJ whole genome shotgun (WGS) entry which is preliminary data.</text>
</comment>
<reference evidence="5 6" key="1">
    <citation type="submission" date="2016-07" db="EMBL/GenBank/DDBJ databases">
        <title>Pervasive Adenine N6-methylation of Active Genes in Fungi.</title>
        <authorList>
            <consortium name="DOE Joint Genome Institute"/>
            <person name="Mondo S.J."/>
            <person name="Dannebaum R.O."/>
            <person name="Kuo R.C."/>
            <person name="Labutti K."/>
            <person name="Haridas S."/>
            <person name="Kuo A."/>
            <person name="Salamov A."/>
            <person name="Ahrendt S.R."/>
            <person name="Lipzen A."/>
            <person name="Sullivan W."/>
            <person name="Andreopoulos W.B."/>
            <person name="Clum A."/>
            <person name="Lindquist E."/>
            <person name="Daum C."/>
            <person name="Ramamoorthy G.K."/>
            <person name="Gryganskyi A."/>
            <person name="Culley D."/>
            <person name="Magnuson J.K."/>
            <person name="James T.Y."/>
            <person name="O'Malley M.A."/>
            <person name="Stajich J.E."/>
            <person name="Spatafora J.W."/>
            <person name="Visel A."/>
            <person name="Grigoriev I.V."/>
        </authorList>
    </citation>
    <scope>NUCLEOTIDE SEQUENCE [LARGE SCALE GENOMIC DNA]</scope>
    <source>
        <strain evidence="5 6">NRRL 3301</strain>
    </source>
</reference>
<feature type="region of interest" description="Disordered" evidence="3">
    <location>
        <begin position="255"/>
        <end position="317"/>
    </location>
</feature>